<gene>
    <name evidence="1" type="ORF">PoB_004496700</name>
</gene>
<evidence type="ECO:0000313" key="1">
    <source>
        <dbReference type="EMBL" id="GFO18462.1"/>
    </source>
</evidence>
<accession>A0AAV4BGS2</accession>
<name>A0AAV4BGS2_9GAST</name>
<protein>
    <submittedName>
        <fullName evidence="1">Uncharacterized protein</fullName>
    </submittedName>
</protein>
<dbReference type="EMBL" id="BLXT01004960">
    <property type="protein sequence ID" value="GFO18462.1"/>
    <property type="molecule type" value="Genomic_DNA"/>
</dbReference>
<comment type="caution">
    <text evidence="1">The sequence shown here is derived from an EMBL/GenBank/DDBJ whole genome shotgun (WGS) entry which is preliminary data.</text>
</comment>
<evidence type="ECO:0000313" key="2">
    <source>
        <dbReference type="Proteomes" id="UP000735302"/>
    </source>
</evidence>
<dbReference type="Proteomes" id="UP000735302">
    <property type="component" value="Unassembled WGS sequence"/>
</dbReference>
<dbReference type="AlphaFoldDB" id="A0AAV4BGS2"/>
<sequence>MLRRILLLDIQPLSWYNLFGTYERLTNFFLLIFSVGGTEDSESALRSAGTLLPRVRAPSPAPESLRSPCCGLAVYKQSTNLQFLHPILGSLK</sequence>
<proteinExistence type="predicted"/>
<keyword evidence="2" id="KW-1185">Reference proteome</keyword>
<reference evidence="1 2" key="1">
    <citation type="journal article" date="2021" name="Elife">
        <title>Chloroplast acquisition without the gene transfer in kleptoplastic sea slugs, Plakobranchus ocellatus.</title>
        <authorList>
            <person name="Maeda T."/>
            <person name="Takahashi S."/>
            <person name="Yoshida T."/>
            <person name="Shimamura S."/>
            <person name="Takaki Y."/>
            <person name="Nagai Y."/>
            <person name="Toyoda A."/>
            <person name="Suzuki Y."/>
            <person name="Arimoto A."/>
            <person name="Ishii H."/>
            <person name="Satoh N."/>
            <person name="Nishiyama T."/>
            <person name="Hasebe M."/>
            <person name="Maruyama T."/>
            <person name="Minagawa J."/>
            <person name="Obokata J."/>
            <person name="Shigenobu S."/>
        </authorList>
    </citation>
    <scope>NUCLEOTIDE SEQUENCE [LARGE SCALE GENOMIC DNA]</scope>
</reference>
<organism evidence="1 2">
    <name type="scientific">Plakobranchus ocellatus</name>
    <dbReference type="NCBI Taxonomy" id="259542"/>
    <lineage>
        <taxon>Eukaryota</taxon>
        <taxon>Metazoa</taxon>
        <taxon>Spiralia</taxon>
        <taxon>Lophotrochozoa</taxon>
        <taxon>Mollusca</taxon>
        <taxon>Gastropoda</taxon>
        <taxon>Heterobranchia</taxon>
        <taxon>Euthyneura</taxon>
        <taxon>Panpulmonata</taxon>
        <taxon>Sacoglossa</taxon>
        <taxon>Placobranchoidea</taxon>
        <taxon>Plakobranchidae</taxon>
        <taxon>Plakobranchus</taxon>
    </lineage>
</organism>